<dbReference type="OrthoDB" id="1646015at2"/>
<proteinExistence type="predicted"/>
<dbReference type="EMBL" id="FSRN01000001">
    <property type="protein sequence ID" value="SIO04201.1"/>
    <property type="molecule type" value="Genomic_DNA"/>
</dbReference>
<accession>A0A1N6G9T2</accession>
<evidence type="ECO:0000313" key="2">
    <source>
        <dbReference type="Proteomes" id="UP000184758"/>
    </source>
</evidence>
<organism evidence="1 2">
    <name type="scientific">Carnobacterium alterfunditum</name>
    <dbReference type="NCBI Taxonomy" id="28230"/>
    <lineage>
        <taxon>Bacteria</taxon>
        <taxon>Bacillati</taxon>
        <taxon>Bacillota</taxon>
        <taxon>Bacilli</taxon>
        <taxon>Lactobacillales</taxon>
        <taxon>Carnobacteriaceae</taxon>
        <taxon>Carnobacterium</taxon>
    </lineage>
</organism>
<dbReference type="Proteomes" id="UP000184758">
    <property type="component" value="Unassembled WGS sequence"/>
</dbReference>
<dbReference type="AlphaFoldDB" id="A0A1N6G9T2"/>
<dbReference type="STRING" id="28230.SAMN05878443_1098"/>
<sequence>MLLINESITYYTKYEPWLNLKIQEFNQLGYHQINKEDLWKYVVDLCWKRNVPAHYYQQISDIMKITPNHYLDYAAVEAQVYKVTSLDDMNFEGLF</sequence>
<gene>
    <name evidence="1" type="ORF">SAMN05878443_1098</name>
</gene>
<dbReference type="eggNOG" id="ENOG50336SB">
    <property type="taxonomic scope" value="Bacteria"/>
</dbReference>
<name>A0A1N6G9T2_9LACT</name>
<dbReference type="InterPro" id="IPR025716">
    <property type="entry name" value="Post-transcriptional_regulator"/>
</dbReference>
<evidence type="ECO:0000313" key="1">
    <source>
        <dbReference type="EMBL" id="SIO04201.1"/>
    </source>
</evidence>
<keyword evidence="2" id="KW-1185">Reference proteome</keyword>
<reference evidence="2" key="1">
    <citation type="submission" date="2016-11" db="EMBL/GenBank/DDBJ databases">
        <authorList>
            <person name="Varghese N."/>
            <person name="Submissions S."/>
        </authorList>
    </citation>
    <scope>NUCLEOTIDE SEQUENCE [LARGE SCALE GENOMIC DNA]</scope>
    <source>
        <strain evidence="2">313</strain>
    </source>
</reference>
<dbReference type="RefSeq" id="WP_034547964.1">
    <property type="nucleotide sequence ID" value="NZ_FSRN01000001.1"/>
</dbReference>
<dbReference type="Pfam" id="PF13797">
    <property type="entry name" value="Post_transc_reg"/>
    <property type="match status" value="1"/>
</dbReference>
<protein>
    <submittedName>
        <fullName evidence="1">Post-transcriptional regulator</fullName>
    </submittedName>
</protein>